<dbReference type="Proteomes" id="UP000000390">
    <property type="component" value="Chromosome"/>
</dbReference>
<evidence type="ECO:0000313" key="3">
    <source>
        <dbReference type="Proteomes" id="UP000000390"/>
    </source>
</evidence>
<dbReference type="GeneID" id="9420864"/>
<dbReference type="EMBL" id="AOHV01000027">
    <property type="protein sequence ID" value="ELY37155.1"/>
    <property type="molecule type" value="Genomic_DNA"/>
</dbReference>
<dbReference type="STRING" id="795797.HacjB3_15210"/>
<reference evidence="2 4" key="2">
    <citation type="journal article" date="2014" name="PLoS Genet.">
        <title>Phylogenetically driven sequencing of extremely halophilic archaea reveals strategies for static and dynamic osmo-response.</title>
        <authorList>
            <person name="Becker E.A."/>
            <person name="Seitzer P.M."/>
            <person name="Tritt A."/>
            <person name="Larsen D."/>
            <person name="Krusor M."/>
            <person name="Yao A.I."/>
            <person name="Wu D."/>
            <person name="Madern D."/>
            <person name="Eisen J.A."/>
            <person name="Darling A.E."/>
            <person name="Facciotti M.T."/>
        </authorList>
    </citation>
    <scope>NUCLEOTIDE SEQUENCE [LARGE SCALE GENOMIC DNA]</scope>
    <source>
        <strain evidence="2">B3</strain>
        <strain evidence="4">DSM 18796 / CECT 7217 / JCM 14584 / KCTC 4019 / B3</strain>
    </source>
</reference>
<dbReference type="eggNOG" id="arCOG10802">
    <property type="taxonomic scope" value="Archaea"/>
</dbReference>
<protein>
    <submittedName>
        <fullName evidence="1">Uncharacterized protein</fullName>
    </submittedName>
</protein>
<accession>D8J9T2</accession>
<dbReference type="KEGG" id="hje:HacjB3_15210"/>
<evidence type="ECO:0000313" key="1">
    <source>
        <dbReference type="EMBL" id="ADJ16421.1"/>
    </source>
</evidence>
<dbReference type="HOGENOM" id="CLU_198697_0_0_2"/>
<dbReference type="RefSeq" id="WP_008416534.1">
    <property type="nucleotide sequence ID" value="NC_014297.1"/>
</dbReference>
<reference evidence="1 3" key="1">
    <citation type="journal article" date="2010" name="J. Bacteriol.">
        <title>Complete genome sequence of Halalkalicoccus jeotgali B3(T), an extremely halophilic archaeon.</title>
        <authorList>
            <person name="Roh S.W."/>
            <person name="Nam Y.D."/>
            <person name="Nam S.H."/>
            <person name="Choi S.H."/>
            <person name="Park H.S."/>
            <person name="Bae J.W."/>
        </authorList>
    </citation>
    <scope>NUCLEOTIDE SEQUENCE [LARGE SCALE GENOMIC DNA]</scope>
    <source>
        <strain evidence="1">B3</strain>
        <strain evidence="3">DSM 18796 / CECT 7217 / JCM 14584 / KCTC 4019 / B3</strain>
    </source>
</reference>
<dbReference type="PATRIC" id="fig|795797.18.peg.3046"/>
<dbReference type="EMBL" id="CP002062">
    <property type="protein sequence ID" value="ADJ16421.1"/>
    <property type="molecule type" value="Genomic_DNA"/>
</dbReference>
<proteinExistence type="predicted"/>
<organism evidence="1 3">
    <name type="scientific">Halalkalicoccus jeotgali (strain DSM 18796 / CECT 7217 / JCM 14584 / KCTC 4019 / B3)</name>
    <dbReference type="NCBI Taxonomy" id="795797"/>
    <lineage>
        <taxon>Archaea</taxon>
        <taxon>Methanobacteriati</taxon>
        <taxon>Methanobacteriota</taxon>
        <taxon>Stenosarchaea group</taxon>
        <taxon>Halobacteria</taxon>
        <taxon>Halobacteriales</taxon>
        <taxon>Halococcaceae</taxon>
        <taxon>Halalkalicoccus</taxon>
    </lineage>
</organism>
<sequence length="69" mass="7499">MAESNTPTEAVTTDEEFNTALNALVQEAYANDVDVEGGWECGTNDGEPDWDVVILEVRKRHSSPNSDGT</sequence>
<dbReference type="Proteomes" id="UP000011645">
    <property type="component" value="Unassembled WGS sequence"/>
</dbReference>
<dbReference type="OrthoDB" id="323960at2157"/>
<dbReference type="AlphaFoldDB" id="D8J9T2"/>
<name>D8J9T2_HALJB</name>
<evidence type="ECO:0000313" key="2">
    <source>
        <dbReference type="EMBL" id="ELY37155.1"/>
    </source>
</evidence>
<evidence type="ECO:0000313" key="4">
    <source>
        <dbReference type="Proteomes" id="UP000011645"/>
    </source>
</evidence>
<gene>
    <name evidence="1" type="ordered locus">HacjB3_15210</name>
    <name evidence="2" type="ORF">C497_10438</name>
</gene>
<keyword evidence="4" id="KW-1185">Reference proteome</keyword>